<gene>
    <name evidence="2" type="ORF">ACA1_153280</name>
</gene>
<evidence type="ECO:0000256" key="1">
    <source>
        <dbReference type="SAM" id="MobiDB-lite"/>
    </source>
</evidence>
<accession>L8HF56</accession>
<dbReference type="RefSeq" id="XP_004353647.1">
    <property type="nucleotide sequence ID" value="XM_004353595.1"/>
</dbReference>
<protein>
    <submittedName>
        <fullName evidence="2">Uncharacterized protein</fullName>
    </submittedName>
</protein>
<reference evidence="2 3" key="1">
    <citation type="journal article" date="2013" name="Genome Biol.">
        <title>Genome of Acanthamoeba castellanii highlights extensive lateral gene transfer and early evolution of tyrosine kinase signaling.</title>
        <authorList>
            <person name="Clarke M."/>
            <person name="Lohan A.J."/>
            <person name="Liu B."/>
            <person name="Lagkouvardos I."/>
            <person name="Roy S."/>
            <person name="Zafar N."/>
            <person name="Bertelli C."/>
            <person name="Schilde C."/>
            <person name="Kianianmomeni A."/>
            <person name="Burglin T.R."/>
            <person name="Frech C."/>
            <person name="Turcotte B."/>
            <person name="Kopec K.O."/>
            <person name="Synnott J.M."/>
            <person name="Choo C."/>
            <person name="Paponov I."/>
            <person name="Finkler A."/>
            <person name="Soon Heng Tan C."/>
            <person name="Hutchins A.P."/>
            <person name="Weinmeier T."/>
            <person name="Rattei T."/>
            <person name="Chu J.S."/>
            <person name="Gimenez G."/>
            <person name="Irimia M."/>
            <person name="Rigden D.J."/>
            <person name="Fitzpatrick D.A."/>
            <person name="Lorenzo-Morales J."/>
            <person name="Bateman A."/>
            <person name="Chiu C.H."/>
            <person name="Tang P."/>
            <person name="Hegemann P."/>
            <person name="Fromm H."/>
            <person name="Raoult D."/>
            <person name="Greub G."/>
            <person name="Miranda-Saavedra D."/>
            <person name="Chen N."/>
            <person name="Nash P."/>
            <person name="Ginger M.L."/>
            <person name="Horn M."/>
            <person name="Schaap P."/>
            <person name="Caler L."/>
            <person name="Loftus B."/>
        </authorList>
    </citation>
    <scope>NUCLEOTIDE SEQUENCE [LARGE SCALE GENOMIC DNA]</scope>
    <source>
        <strain evidence="2 3">Neff</strain>
    </source>
</reference>
<proteinExistence type="predicted"/>
<dbReference type="VEuPathDB" id="AmoebaDB:ACA1_153280"/>
<organism evidence="2 3">
    <name type="scientific">Acanthamoeba castellanii (strain ATCC 30010 / Neff)</name>
    <dbReference type="NCBI Taxonomy" id="1257118"/>
    <lineage>
        <taxon>Eukaryota</taxon>
        <taxon>Amoebozoa</taxon>
        <taxon>Discosea</taxon>
        <taxon>Longamoebia</taxon>
        <taxon>Centramoebida</taxon>
        <taxon>Acanthamoebidae</taxon>
        <taxon>Acanthamoeba</taxon>
    </lineage>
</organism>
<feature type="compositionally biased region" description="Acidic residues" evidence="1">
    <location>
        <begin position="43"/>
        <end position="54"/>
    </location>
</feature>
<dbReference type="Proteomes" id="UP000011083">
    <property type="component" value="Unassembled WGS sequence"/>
</dbReference>
<dbReference type="GeneID" id="14925121"/>
<dbReference type="OrthoDB" id="10259528at2759"/>
<keyword evidence="3" id="KW-1185">Reference proteome</keyword>
<feature type="compositionally biased region" description="Polar residues" evidence="1">
    <location>
        <begin position="57"/>
        <end position="70"/>
    </location>
</feature>
<dbReference type="EMBL" id="KB007837">
    <property type="protein sequence ID" value="ELR24119.1"/>
    <property type="molecule type" value="Genomic_DNA"/>
</dbReference>
<feature type="compositionally biased region" description="Acidic residues" evidence="1">
    <location>
        <begin position="16"/>
        <end position="27"/>
    </location>
</feature>
<evidence type="ECO:0000313" key="2">
    <source>
        <dbReference type="EMBL" id="ELR24119.1"/>
    </source>
</evidence>
<dbReference type="OMA" id="CVLHHRN"/>
<evidence type="ECO:0000313" key="3">
    <source>
        <dbReference type="Proteomes" id="UP000011083"/>
    </source>
</evidence>
<dbReference type="KEGG" id="acan:ACA1_153280"/>
<sequence length="270" mass="31107">MTTVRSLGALGKAKEEENEDENEEEDGEMGRRAATKKTKKDDEDKEEEKEDDEVNLTPKTSRNAKGSASPGTAKRASFASVEEYDAFLLSEKQGRFVRVGSWTGMSKGILHRCNDGECAREWKPSPAQALADDYYCPSCVLHHRNNEDRFEDPRLEWTRHVPNTLYVFSIIDPKTKKKLIKFGRTQHLDAWKRYPAKERKDYKMELLLSLRGKLETTTKIENWWKSQADEHGYFTRFSDPNFHGKDECLELSPEVLEEMVAHSKEVLAAE</sequence>
<feature type="region of interest" description="Disordered" evidence="1">
    <location>
        <begin position="1"/>
        <end position="74"/>
    </location>
</feature>
<name>L8HF56_ACACF</name>
<dbReference type="AlphaFoldDB" id="L8HF56"/>